<dbReference type="KEGG" id="agv:OJF2_14180"/>
<dbReference type="AlphaFoldDB" id="A0A5B9VZ39"/>
<dbReference type="EMBL" id="CP042997">
    <property type="protein sequence ID" value="QEH32930.1"/>
    <property type="molecule type" value="Genomic_DNA"/>
</dbReference>
<evidence type="ECO:0008006" key="3">
    <source>
        <dbReference type="Google" id="ProtNLM"/>
    </source>
</evidence>
<accession>A0A5B9VZ39</accession>
<dbReference type="OrthoDB" id="286534at2"/>
<gene>
    <name evidence="1" type="ORF">OJF2_14180</name>
</gene>
<evidence type="ECO:0000313" key="2">
    <source>
        <dbReference type="Proteomes" id="UP000324233"/>
    </source>
</evidence>
<evidence type="ECO:0000313" key="1">
    <source>
        <dbReference type="EMBL" id="QEH32930.1"/>
    </source>
</evidence>
<sequence length="41" mass="4600">MASELRFGLDEILAFFQELEDTRSALNRKHPLATVVVVAVI</sequence>
<dbReference type="RefSeq" id="WP_148592478.1">
    <property type="nucleotide sequence ID" value="NZ_CP042997.1"/>
</dbReference>
<reference evidence="1 2" key="1">
    <citation type="submission" date="2019-08" db="EMBL/GenBank/DDBJ databases">
        <title>Deep-cultivation of Planctomycetes and their phenomic and genomic characterization uncovers novel biology.</title>
        <authorList>
            <person name="Wiegand S."/>
            <person name="Jogler M."/>
            <person name="Boedeker C."/>
            <person name="Pinto D."/>
            <person name="Vollmers J."/>
            <person name="Rivas-Marin E."/>
            <person name="Kohn T."/>
            <person name="Peeters S.H."/>
            <person name="Heuer A."/>
            <person name="Rast P."/>
            <person name="Oberbeckmann S."/>
            <person name="Bunk B."/>
            <person name="Jeske O."/>
            <person name="Meyerdierks A."/>
            <person name="Storesund J.E."/>
            <person name="Kallscheuer N."/>
            <person name="Luecker S."/>
            <person name="Lage O.M."/>
            <person name="Pohl T."/>
            <person name="Merkel B.J."/>
            <person name="Hornburger P."/>
            <person name="Mueller R.-W."/>
            <person name="Bruemmer F."/>
            <person name="Labrenz M."/>
            <person name="Spormann A.M."/>
            <person name="Op den Camp H."/>
            <person name="Overmann J."/>
            <person name="Amann R."/>
            <person name="Jetten M.S.M."/>
            <person name="Mascher T."/>
            <person name="Medema M.H."/>
            <person name="Devos D.P."/>
            <person name="Kaster A.-K."/>
            <person name="Ovreas L."/>
            <person name="Rohde M."/>
            <person name="Galperin M.Y."/>
            <person name="Jogler C."/>
        </authorList>
    </citation>
    <scope>NUCLEOTIDE SEQUENCE [LARGE SCALE GENOMIC DNA]</scope>
    <source>
        <strain evidence="1 2">OJF2</strain>
    </source>
</reference>
<organism evidence="1 2">
    <name type="scientific">Aquisphaera giovannonii</name>
    <dbReference type="NCBI Taxonomy" id="406548"/>
    <lineage>
        <taxon>Bacteria</taxon>
        <taxon>Pseudomonadati</taxon>
        <taxon>Planctomycetota</taxon>
        <taxon>Planctomycetia</taxon>
        <taxon>Isosphaerales</taxon>
        <taxon>Isosphaeraceae</taxon>
        <taxon>Aquisphaera</taxon>
    </lineage>
</organism>
<keyword evidence="2" id="KW-1185">Reference proteome</keyword>
<protein>
    <recommendedName>
        <fullName evidence="3">H repeat-associated protein N-terminal domain-containing protein</fullName>
    </recommendedName>
</protein>
<proteinExistence type="predicted"/>
<name>A0A5B9VZ39_9BACT</name>
<dbReference type="Proteomes" id="UP000324233">
    <property type="component" value="Chromosome"/>
</dbReference>